<dbReference type="OrthoDB" id="3674867at2"/>
<proteinExistence type="predicted"/>
<dbReference type="RefSeq" id="WP_015100626.1">
    <property type="nucleotide sequence ID" value="NC_019673.1"/>
</dbReference>
<keyword evidence="3" id="KW-1185">Reference proteome</keyword>
<name>K0K0X7_SACES</name>
<evidence type="ECO:0000256" key="1">
    <source>
        <dbReference type="SAM" id="Phobius"/>
    </source>
</evidence>
<dbReference type="PATRIC" id="fig|1179773.3.peg.3209"/>
<dbReference type="EMBL" id="HE804045">
    <property type="protein sequence ID" value="CCH30514.1"/>
    <property type="molecule type" value="Genomic_DNA"/>
</dbReference>
<evidence type="ECO:0000313" key="3">
    <source>
        <dbReference type="Proteomes" id="UP000006281"/>
    </source>
</evidence>
<dbReference type="BioCyc" id="SESP1179773:BN6_RS15615-MONOMER"/>
<feature type="transmembrane region" description="Helical" evidence="1">
    <location>
        <begin position="135"/>
        <end position="154"/>
    </location>
</feature>
<dbReference type="AlphaFoldDB" id="K0K0X7"/>
<dbReference type="HOGENOM" id="CLU_911811_0_0_11"/>
<feature type="transmembrane region" description="Helical" evidence="1">
    <location>
        <begin position="77"/>
        <end position="98"/>
    </location>
</feature>
<feature type="transmembrane region" description="Helical" evidence="1">
    <location>
        <begin position="45"/>
        <end position="65"/>
    </location>
</feature>
<keyword evidence="1" id="KW-1133">Transmembrane helix</keyword>
<dbReference type="STRING" id="1179773.BN6_32090"/>
<feature type="transmembrane region" description="Helical" evidence="1">
    <location>
        <begin position="12"/>
        <end position="39"/>
    </location>
</feature>
<accession>K0K0X7</accession>
<reference evidence="2 3" key="1">
    <citation type="journal article" date="2012" name="BMC Genomics">
        <title>Complete genome sequence of Saccharothrix espanaensis DSM 44229T and comparison to the other completely sequenced Pseudonocardiaceae.</title>
        <authorList>
            <person name="Strobel T."/>
            <person name="Al-Dilaimi A."/>
            <person name="Blom J."/>
            <person name="Gessner A."/>
            <person name="Kalinowski J."/>
            <person name="Luzhetska M."/>
            <person name="Puhler A."/>
            <person name="Szczepanowski R."/>
            <person name="Bechthold A."/>
            <person name="Ruckert C."/>
        </authorList>
    </citation>
    <scope>NUCLEOTIDE SEQUENCE [LARGE SCALE GENOMIC DNA]</scope>
    <source>
        <strain evidence="3">ATCC 51144 / DSM 44229 / JCM 9112 / NBRC 15066 / NRRL 15764</strain>
    </source>
</reference>
<organism evidence="2 3">
    <name type="scientific">Saccharothrix espanaensis (strain ATCC 51144 / DSM 44229 / JCM 9112 / NBRC 15066 / NRRL 15764)</name>
    <dbReference type="NCBI Taxonomy" id="1179773"/>
    <lineage>
        <taxon>Bacteria</taxon>
        <taxon>Bacillati</taxon>
        <taxon>Actinomycetota</taxon>
        <taxon>Actinomycetes</taxon>
        <taxon>Pseudonocardiales</taxon>
        <taxon>Pseudonocardiaceae</taxon>
        <taxon>Saccharothrix</taxon>
    </lineage>
</organism>
<dbReference type="Proteomes" id="UP000006281">
    <property type="component" value="Chromosome"/>
</dbReference>
<protein>
    <submittedName>
        <fullName evidence="2">Putative membrane protein</fullName>
    </submittedName>
</protein>
<sequence length="305" mass="32799">MAVIDTPKHALPVVIQVVAAFTAALLVMYLGGWLVMFGFWVGSKVLVLVSLIPVFGLFYLIGTVTKEASPLTGTPGWRVLWAALMSVVGLIGVVFYSSALDSWQPHGPTWLLYGGFGLPVALVAAILVRGVLLPLGTAVVAVALIALANTGPTWQEPDTAKTRTKAAGVTPYLSPQAGYGSPTFRLEDGRAVVEYAATGPDAPLGERPRLVTHKVKPTTWKDVPVYREDPAAHVWVRRYGEVEVTAIVPKQADKEASLAFAKTARAASDDEVMALLPEPDRPVMRVVDRFTDTMRKLAEGRGQET</sequence>
<feature type="transmembrane region" description="Helical" evidence="1">
    <location>
        <begin position="110"/>
        <end position="128"/>
    </location>
</feature>
<keyword evidence="1" id="KW-0812">Transmembrane</keyword>
<evidence type="ECO:0000313" key="2">
    <source>
        <dbReference type="EMBL" id="CCH30514.1"/>
    </source>
</evidence>
<dbReference type="KEGG" id="sesp:BN6_32090"/>
<gene>
    <name evidence="2" type="ordered locus">BN6_32090</name>
</gene>
<keyword evidence="1" id="KW-0472">Membrane</keyword>